<gene>
    <name evidence="2" type="ORF">JAAARDRAFT_188435</name>
</gene>
<feature type="compositionally biased region" description="Basic residues" evidence="1">
    <location>
        <begin position="92"/>
        <end position="102"/>
    </location>
</feature>
<evidence type="ECO:0000313" key="2">
    <source>
        <dbReference type="EMBL" id="KDQ65186.1"/>
    </source>
</evidence>
<feature type="compositionally biased region" description="Polar residues" evidence="1">
    <location>
        <begin position="61"/>
        <end position="77"/>
    </location>
</feature>
<keyword evidence="3" id="KW-1185">Reference proteome</keyword>
<proteinExistence type="predicted"/>
<name>A0A067QR48_9AGAM</name>
<organism evidence="2 3">
    <name type="scientific">Jaapia argillacea MUCL 33604</name>
    <dbReference type="NCBI Taxonomy" id="933084"/>
    <lineage>
        <taxon>Eukaryota</taxon>
        <taxon>Fungi</taxon>
        <taxon>Dikarya</taxon>
        <taxon>Basidiomycota</taxon>
        <taxon>Agaricomycotina</taxon>
        <taxon>Agaricomycetes</taxon>
        <taxon>Agaricomycetidae</taxon>
        <taxon>Jaapiales</taxon>
        <taxon>Jaapiaceae</taxon>
        <taxon>Jaapia</taxon>
    </lineage>
</organism>
<sequence>MPKVRPAPQKPDDLSDIEQLLVIGALSLDECSITPPSSPPPTTSQRPGPTPAARLPLAAKPTSSTPILPTSVFSTTIPAPPPGPFIQLQSHSTRHPTQHPRPPRPDDAPQLAGPPRIPEQNANAVDPNYIPSFHRPGGHRGLNGKSYSVERGHEVGVTDKWYVNLGLLYFTDLRFWHSAPVPAQSYRIFKGTRVMPTDNWGIVTLNMQGVPGSVQNGFASQREVTETVNHAVTIGGVAALPLAQDLPNISSIDWWPQLMTFPAAKASGDRWHWITLTCRKAGGSSTGQQGQDDEL</sequence>
<dbReference type="InParanoid" id="A0A067QR48"/>
<reference evidence="3" key="1">
    <citation type="journal article" date="2014" name="Proc. Natl. Acad. Sci. U.S.A.">
        <title>Extensive sampling of basidiomycete genomes demonstrates inadequacy of the white-rot/brown-rot paradigm for wood decay fungi.</title>
        <authorList>
            <person name="Riley R."/>
            <person name="Salamov A.A."/>
            <person name="Brown D.W."/>
            <person name="Nagy L.G."/>
            <person name="Floudas D."/>
            <person name="Held B.W."/>
            <person name="Levasseur A."/>
            <person name="Lombard V."/>
            <person name="Morin E."/>
            <person name="Otillar R."/>
            <person name="Lindquist E.A."/>
            <person name="Sun H."/>
            <person name="LaButti K.M."/>
            <person name="Schmutz J."/>
            <person name="Jabbour D."/>
            <person name="Luo H."/>
            <person name="Baker S.E."/>
            <person name="Pisabarro A.G."/>
            <person name="Walton J.D."/>
            <person name="Blanchette R.A."/>
            <person name="Henrissat B."/>
            <person name="Martin F."/>
            <person name="Cullen D."/>
            <person name="Hibbett D.S."/>
            <person name="Grigoriev I.V."/>
        </authorList>
    </citation>
    <scope>NUCLEOTIDE SEQUENCE [LARGE SCALE GENOMIC DNA]</scope>
    <source>
        <strain evidence="3">MUCL 33604</strain>
    </source>
</reference>
<protein>
    <submittedName>
        <fullName evidence="2">Uncharacterized protein</fullName>
    </submittedName>
</protein>
<dbReference type="Proteomes" id="UP000027265">
    <property type="component" value="Unassembled WGS sequence"/>
</dbReference>
<dbReference type="AlphaFoldDB" id="A0A067QR48"/>
<feature type="region of interest" description="Disordered" evidence="1">
    <location>
        <begin position="28"/>
        <end position="145"/>
    </location>
</feature>
<evidence type="ECO:0000256" key="1">
    <source>
        <dbReference type="SAM" id="MobiDB-lite"/>
    </source>
</evidence>
<dbReference type="HOGENOM" id="CLU_073120_0_0_1"/>
<evidence type="ECO:0000313" key="3">
    <source>
        <dbReference type="Proteomes" id="UP000027265"/>
    </source>
</evidence>
<accession>A0A067QR48</accession>
<dbReference type="EMBL" id="KL197709">
    <property type="protein sequence ID" value="KDQ65186.1"/>
    <property type="molecule type" value="Genomic_DNA"/>
</dbReference>